<organism evidence="3 4">
    <name type="scientific">Solirubrobacter ginsenosidimutans</name>
    <dbReference type="NCBI Taxonomy" id="490573"/>
    <lineage>
        <taxon>Bacteria</taxon>
        <taxon>Bacillati</taxon>
        <taxon>Actinomycetota</taxon>
        <taxon>Thermoleophilia</taxon>
        <taxon>Solirubrobacterales</taxon>
        <taxon>Solirubrobacteraceae</taxon>
        <taxon>Solirubrobacter</taxon>
    </lineage>
</organism>
<evidence type="ECO:0000259" key="2">
    <source>
        <dbReference type="Pfam" id="PF01243"/>
    </source>
</evidence>
<keyword evidence="4" id="KW-1185">Reference proteome</keyword>
<dbReference type="PANTHER" id="PTHR35176">
    <property type="entry name" value="HEME OXYGENASE HI_0854-RELATED"/>
    <property type="match status" value="1"/>
</dbReference>
<protein>
    <submittedName>
        <fullName evidence="3">PPOX class F420-dependent oxidoreductase</fullName>
    </submittedName>
</protein>
<evidence type="ECO:0000313" key="4">
    <source>
        <dbReference type="Proteomes" id="UP001149140"/>
    </source>
</evidence>
<dbReference type="AlphaFoldDB" id="A0A9X3MYN2"/>
<dbReference type="InterPro" id="IPR019920">
    <property type="entry name" value="F420-binding_dom_put"/>
</dbReference>
<evidence type="ECO:0000256" key="1">
    <source>
        <dbReference type="ARBA" id="ARBA00023002"/>
    </source>
</evidence>
<reference evidence="3" key="1">
    <citation type="submission" date="2022-10" db="EMBL/GenBank/DDBJ databases">
        <title>The WGS of Solirubrobacter ginsenosidimutans DSM 21036.</title>
        <authorList>
            <person name="Jiang Z."/>
        </authorList>
    </citation>
    <scope>NUCLEOTIDE SEQUENCE</scope>
    <source>
        <strain evidence="3">DSM 21036</strain>
    </source>
</reference>
<proteinExistence type="predicted"/>
<dbReference type="NCBIfam" id="TIGR03618">
    <property type="entry name" value="Rv1155_F420"/>
    <property type="match status" value="1"/>
</dbReference>
<dbReference type="Proteomes" id="UP001149140">
    <property type="component" value="Unassembled WGS sequence"/>
</dbReference>
<accession>A0A9X3MYN2</accession>
<dbReference type="InterPro" id="IPR011576">
    <property type="entry name" value="Pyridox_Oxase_N"/>
</dbReference>
<sequence>MPKPPLPDELQALLREPNPAVMASLKPDGSPLSVATWYLWEDGRVLVNLDHTRARLEHLRHDPRVSLTVLDNNWYRHISLQGRVVAIEPDADLKDIDRISNHYRGQDYQARDSARFSAWIDVESWHAWNV</sequence>
<dbReference type="PANTHER" id="PTHR35176:SF6">
    <property type="entry name" value="HEME OXYGENASE HI_0854-RELATED"/>
    <property type="match status" value="1"/>
</dbReference>
<dbReference type="GO" id="GO:0070967">
    <property type="term" value="F:coenzyme F420 binding"/>
    <property type="evidence" value="ECO:0007669"/>
    <property type="project" value="TreeGrafter"/>
</dbReference>
<dbReference type="EMBL" id="JAPDOD010000027">
    <property type="protein sequence ID" value="MDA0163730.1"/>
    <property type="molecule type" value="Genomic_DNA"/>
</dbReference>
<dbReference type="Gene3D" id="2.30.110.10">
    <property type="entry name" value="Electron Transport, Fmn-binding Protein, Chain A"/>
    <property type="match status" value="1"/>
</dbReference>
<comment type="caution">
    <text evidence="3">The sequence shown here is derived from an EMBL/GenBank/DDBJ whole genome shotgun (WGS) entry which is preliminary data.</text>
</comment>
<keyword evidence="1" id="KW-0560">Oxidoreductase</keyword>
<dbReference type="Pfam" id="PF01243">
    <property type="entry name" value="PNPOx_N"/>
    <property type="match status" value="1"/>
</dbReference>
<dbReference type="GO" id="GO:0016627">
    <property type="term" value="F:oxidoreductase activity, acting on the CH-CH group of donors"/>
    <property type="evidence" value="ECO:0007669"/>
    <property type="project" value="TreeGrafter"/>
</dbReference>
<dbReference type="InterPro" id="IPR012349">
    <property type="entry name" value="Split_barrel_FMN-bd"/>
</dbReference>
<dbReference type="RefSeq" id="WP_270042977.1">
    <property type="nucleotide sequence ID" value="NZ_JAPDOD010000027.1"/>
</dbReference>
<gene>
    <name evidence="3" type="ORF">OM076_25900</name>
</gene>
<name>A0A9X3MYN2_9ACTN</name>
<feature type="domain" description="Pyridoxamine 5'-phosphate oxidase N-terminal" evidence="2">
    <location>
        <begin position="6"/>
        <end position="128"/>
    </location>
</feature>
<dbReference type="GO" id="GO:0005829">
    <property type="term" value="C:cytosol"/>
    <property type="evidence" value="ECO:0007669"/>
    <property type="project" value="TreeGrafter"/>
</dbReference>
<dbReference type="InterPro" id="IPR052019">
    <property type="entry name" value="F420H2_bilvrd_red/Heme_oxyg"/>
</dbReference>
<dbReference type="SUPFAM" id="SSF50475">
    <property type="entry name" value="FMN-binding split barrel"/>
    <property type="match status" value="1"/>
</dbReference>
<evidence type="ECO:0000313" key="3">
    <source>
        <dbReference type="EMBL" id="MDA0163730.1"/>
    </source>
</evidence>